<protein>
    <submittedName>
        <fullName evidence="2">4Fe-4S ferredoxin</fullName>
    </submittedName>
</protein>
<feature type="domain" description="4Fe-4S ferredoxin-type" evidence="1">
    <location>
        <begin position="688"/>
        <end position="718"/>
    </location>
</feature>
<dbReference type="Gene3D" id="3.30.70.20">
    <property type="match status" value="2"/>
</dbReference>
<dbReference type="Pfam" id="PF12838">
    <property type="entry name" value="Fer4_7"/>
    <property type="match status" value="1"/>
</dbReference>
<dbReference type="OrthoDB" id="9779457at2"/>
<gene>
    <name evidence="2" type="ORF">SLNSH_04140</name>
</gene>
<dbReference type="InterPro" id="IPR006311">
    <property type="entry name" value="TAT_signal"/>
</dbReference>
<dbReference type="SUPFAM" id="SSF53706">
    <property type="entry name" value="Formate dehydrogenase/DMSO reductase, domains 1-3"/>
    <property type="match status" value="1"/>
</dbReference>
<dbReference type="EMBL" id="PVZS01000003">
    <property type="protein sequence ID" value="PSC06476.1"/>
    <property type="molecule type" value="Genomic_DNA"/>
</dbReference>
<dbReference type="PROSITE" id="PS51379">
    <property type="entry name" value="4FE4S_FER_2"/>
    <property type="match status" value="1"/>
</dbReference>
<dbReference type="PANTHER" id="PTHR42783">
    <property type="entry name" value="GLUTAMATE SYNTHASE [NADPH] SMALL CHAIN"/>
    <property type="match status" value="1"/>
</dbReference>
<accession>A0A2T1HXQ9</accession>
<reference evidence="3" key="1">
    <citation type="submission" date="2018-03" db="EMBL/GenBank/DDBJ databases">
        <authorList>
            <person name="Sun L."/>
            <person name="Liu H."/>
            <person name="Chen W."/>
            <person name="Huang K."/>
            <person name="Liu W."/>
            <person name="Gao X."/>
        </authorList>
    </citation>
    <scope>NUCLEOTIDE SEQUENCE [LARGE SCALE GENOMIC DNA]</scope>
    <source>
        <strain evidence="3">SH9</strain>
    </source>
</reference>
<dbReference type="CDD" id="cd10551">
    <property type="entry name" value="PsrB"/>
    <property type="match status" value="1"/>
</dbReference>
<comment type="caution">
    <text evidence="2">The sequence shown here is derived from an EMBL/GenBank/DDBJ whole genome shotgun (WGS) entry which is preliminary data.</text>
</comment>
<dbReference type="AlphaFoldDB" id="A0A2T1HXQ9"/>
<dbReference type="InterPro" id="IPR017896">
    <property type="entry name" value="4Fe4S_Fe-S-bd"/>
</dbReference>
<dbReference type="InterPro" id="IPR009010">
    <property type="entry name" value="Asp_de-COase-like_dom_sf"/>
</dbReference>
<name>A0A2T1HXQ9_9HYPH</name>
<evidence type="ECO:0000259" key="1">
    <source>
        <dbReference type="PROSITE" id="PS51379"/>
    </source>
</evidence>
<dbReference type="SUPFAM" id="SSF50692">
    <property type="entry name" value="ADC-like"/>
    <property type="match status" value="1"/>
</dbReference>
<evidence type="ECO:0000313" key="2">
    <source>
        <dbReference type="EMBL" id="PSC06476.1"/>
    </source>
</evidence>
<dbReference type="PROSITE" id="PS51318">
    <property type="entry name" value="TAT"/>
    <property type="match status" value="1"/>
</dbReference>
<proteinExistence type="predicted"/>
<evidence type="ECO:0000313" key="3">
    <source>
        <dbReference type="Proteomes" id="UP000239772"/>
    </source>
</evidence>
<dbReference type="SUPFAM" id="SSF54862">
    <property type="entry name" value="4Fe-4S ferredoxins"/>
    <property type="match status" value="1"/>
</dbReference>
<dbReference type="PANTHER" id="PTHR42783:SF3">
    <property type="entry name" value="GLUTAMATE SYNTHASE [NADPH] SMALL CHAIN-RELATED"/>
    <property type="match status" value="1"/>
</dbReference>
<organism evidence="2 3">
    <name type="scientific">Alsobacter soli</name>
    <dbReference type="NCBI Taxonomy" id="2109933"/>
    <lineage>
        <taxon>Bacteria</taxon>
        <taxon>Pseudomonadati</taxon>
        <taxon>Pseudomonadota</taxon>
        <taxon>Alphaproteobacteria</taxon>
        <taxon>Hyphomicrobiales</taxon>
        <taxon>Alsobacteraceae</taxon>
        <taxon>Alsobacter</taxon>
    </lineage>
</organism>
<sequence>MPPLNDASAGGGLTRRAALQALAASMALAATSCSGPDEEIVPAVLGREAPPGEPERFATALALAGYGRGVVGVTVNGRPIAVEGAPRHPGSGGAADVFAEAAILSLYDPDRSRAILRDGAIASRESFLLALEQWRKEPDAGGGLRFLTGRVTSPTLLRQIAAVLAAFPGARWHAYEAADVSPRASLRLAYGREIEAVPHLEKVDALVCLDADPLGPGPDQVRLARGWAEGRRRGAARLYAVESRLTLTGAKADGRLALAPAAVEACAAALANRFGAGMPEPDLPPAARPFVEAAAAALRQAPGRALVLPGPALAPEAGAWAWWINEKLRAPLDLLPAFDRAAGAEPEDPQALRDDLAAGRVRALLILDANPAYDWPTLGLAEHLPRTAFSLHLGPAVDETAALCRWHVPQAHPLETWTDLRAPEGLASVAQPLIAPLFGGWSSHELLEALMGKPDSSARDEVRASWTMADADWRVALAQGFVADSAPAPLAGLSARAPAPAAAPAPPAPGGLDLVIEPDPTLWDGRFANNAWLQECPKPLGKQVWGNSLALAAEDAARLSVVEGDLVTARASGKVITVPVRVVSGQPTGAATLALGHGRQRAGAIGNGVGANAFPLREGPDQWVIRGVEVAKAKGRGEVLTTQNVVRLDGERRDLFRFITDAQAPDQQPTPVSEPSLYPAWPGGGPAWAMVIDTGACIGCNACVVACQSENNVPVVGPEEIGRGRVMHWLRVDEYEQEGAGVGFQPVPCMHCEQAPCEPVCPVAASVHDSEGLNAQVYNRCVGTRFCEANCPYKVRRFNFFGYADGQEYANLGAELLKARANPEVTVRARGVMEKCTYCVQRIAKARQDAERDSREDQDLAVVTACQQACPTRAIAFGDLNAKDSTVRDLRADPRHYVLLERLNTRPRTTYLADRRNPDPALGGGA</sequence>
<dbReference type="RefSeq" id="WP_106335390.1">
    <property type="nucleotide sequence ID" value="NZ_PVZS01000003.1"/>
</dbReference>
<dbReference type="Proteomes" id="UP000239772">
    <property type="component" value="Unassembled WGS sequence"/>
</dbReference>
<keyword evidence="3" id="KW-1185">Reference proteome</keyword>